<dbReference type="PANTHER" id="PTHR11638">
    <property type="entry name" value="ATP-DEPENDENT CLP PROTEASE"/>
    <property type="match status" value="1"/>
</dbReference>
<dbReference type="InterPro" id="IPR003959">
    <property type="entry name" value="ATPase_AAA_core"/>
</dbReference>
<dbReference type="PRINTS" id="PR00300">
    <property type="entry name" value="CLPPROTEASEA"/>
</dbReference>
<evidence type="ECO:0000256" key="1">
    <source>
        <dbReference type="ARBA" id="ARBA00022741"/>
    </source>
</evidence>
<dbReference type="Pfam" id="PF07724">
    <property type="entry name" value="AAA_2"/>
    <property type="match status" value="1"/>
</dbReference>
<dbReference type="SUPFAM" id="SSF52540">
    <property type="entry name" value="P-loop containing nucleoside triphosphate hydrolases"/>
    <property type="match status" value="1"/>
</dbReference>
<keyword evidence="5" id="KW-0378">Hydrolase</keyword>
<feature type="transmembrane region" description="Helical" evidence="3">
    <location>
        <begin position="83"/>
        <end position="102"/>
    </location>
</feature>
<dbReference type="GO" id="GO:0006508">
    <property type="term" value="P:proteolysis"/>
    <property type="evidence" value="ECO:0007669"/>
    <property type="project" value="UniProtKB-KW"/>
</dbReference>
<sequence>MLRTWFLLTLAYGIGFCIAVPSVVIYVLISEGRIPKDFSAVFGVYLFFYILSLFAMWALSALSQESEFFYRIWSRLSFFKRALLSHGIMILISGVIVALITIKSFSDLFLAIGSLALFTSPVVLGLVIANWLMHATAGLSQFKRKVMVKERPPKTLDFAEYGKWVVVGQDYAIDTIQRVLAANTKLADRGDPRRNSILASFLFVGPTGVGKTETAKALASWLRQDGYDFIRIDANQFATEETVWTLLGSPKGYIGSETPGLLPAAISQNPKQVILIDEIEKADQRLYQAMLQLLDEGYVIERSTGYAYYLSRAIVIFTSNLENKRIAEIMETLSDPIEIDIAVRKILESAVIEFSPYRSFKITPEFLGRIDAVVPFRSLGFEDLVQIAYRELRRLGENVDIDFARALTQKYYPIAKEYGVRYFLKKITEDVLSQ</sequence>
<protein>
    <submittedName>
        <fullName evidence="5">ATP-dependent Clp protease ATP-binding subunit</fullName>
    </submittedName>
</protein>
<dbReference type="SMART" id="SM00382">
    <property type="entry name" value="AAA"/>
    <property type="match status" value="1"/>
</dbReference>
<gene>
    <name evidence="5" type="ORF">ENN04_08105</name>
</gene>
<keyword evidence="3" id="KW-0812">Transmembrane</keyword>
<dbReference type="GO" id="GO:0016887">
    <property type="term" value="F:ATP hydrolysis activity"/>
    <property type="evidence" value="ECO:0007669"/>
    <property type="project" value="InterPro"/>
</dbReference>
<dbReference type="Gene3D" id="3.40.50.300">
    <property type="entry name" value="P-loop containing nucleotide triphosphate hydrolases"/>
    <property type="match status" value="1"/>
</dbReference>
<proteinExistence type="predicted"/>
<keyword evidence="5" id="KW-0645">Protease</keyword>
<dbReference type="InterPro" id="IPR001270">
    <property type="entry name" value="ClpA/B"/>
</dbReference>
<dbReference type="GO" id="GO:0034605">
    <property type="term" value="P:cellular response to heat"/>
    <property type="evidence" value="ECO:0007669"/>
    <property type="project" value="TreeGrafter"/>
</dbReference>
<name>A0A7C5X5D9_9AQUI</name>
<dbReference type="AlphaFoldDB" id="A0A7C5X5D9"/>
<comment type="caution">
    <text evidence="5">The sequence shown here is derived from an EMBL/GenBank/DDBJ whole genome shotgun (WGS) entry which is preliminary data.</text>
</comment>
<dbReference type="GO" id="GO:0005524">
    <property type="term" value="F:ATP binding"/>
    <property type="evidence" value="ECO:0007669"/>
    <property type="project" value="UniProtKB-KW"/>
</dbReference>
<keyword evidence="3" id="KW-0472">Membrane</keyword>
<keyword evidence="2 5" id="KW-0067">ATP-binding</keyword>
<keyword evidence="3" id="KW-1133">Transmembrane helix</keyword>
<feature type="transmembrane region" description="Helical" evidence="3">
    <location>
        <begin position="108"/>
        <end position="133"/>
    </location>
</feature>
<organism evidence="5">
    <name type="scientific">Thermocrinis ruber</name>
    <dbReference type="NCBI Taxonomy" id="75906"/>
    <lineage>
        <taxon>Bacteria</taxon>
        <taxon>Pseudomonadati</taxon>
        <taxon>Aquificota</taxon>
        <taxon>Aquificia</taxon>
        <taxon>Aquificales</taxon>
        <taxon>Aquificaceae</taxon>
        <taxon>Thermocrinis</taxon>
    </lineage>
</organism>
<evidence type="ECO:0000256" key="2">
    <source>
        <dbReference type="ARBA" id="ARBA00022840"/>
    </source>
</evidence>
<evidence type="ECO:0000256" key="3">
    <source>
        <dbReference type="SAM" id="Phobius"/>
    </source>
</evidence>
<dbReference type="InterPro" id="IPR050130">
    <property type="entry name" value="ClpA_ClpB"/>
</dbReference>
<evidence type="ECO:0000313" key="5">
    <source>
        <dbReference type="EMBL" id="HHO74574.1"/>
    </source>
</evidence>
<accession>A0A7C5X5D9</accession>
<feature type="transmembrane region" description="Helical" evidence="3">
    <location>
        <begin position="41"/>
        <end position="62"/>
    </location>
</feature>
<feature type="transmembrane region" description="Helical" evidence="3">
    <location>
        <begin position="7"/>
        <end position="29"/>
    </location>
</feature>
<dbReference type="InterPro" id="IPR003593">
    <property type="entry name" value="AAA+_ATPase"/>
</dbReference>
<dbReference type="GO" id="GO:0008233">
    <property type="term" value="F:peptidase activity"/>
    <property type="evidence" value="ECO:0007669"/>
    <property type="project" value="UniProtKB-KW"/>
</dbReference>
<dbReference type="EMBL" id="DSAC01000099">
    <property type="protein sequence ID" value="HHO74574.1"/>
    <property type="molecule type" value="Genomic_DNA"/>
</dbReference>
<dbReference type="GO" id="GO:0005737">
    <property type="term" value="C:cytoplasm"/>
    <property type="evidence" value="ECO:0007669"/>
    <property type="project" value="TreeGrafter"/>
</dbReference>
<reference evidence="5" key="1">
    <citation type="journal article" date="2020" name="mSystems">
        <title>Genome- and Community-Level Interaction Insights into Carbon Utilization and Element Cycling Functions of Hydrothermarchaeota in Hydrothermal Sediment.</title>
        <authorList>
            <person name="Zhou Z."/>
            <person name="Liu Y."/>
            <person name="Xu W."/>
            <person name="Pan J."/>
            <person name="Luo Z.H."/>
            <person name="Li M."/>
        </authorList>
    </citation>
    <scope>NUCLEOTIDE SEQUENCE [LARGE SCALE GENOMIC DNA]</scope>
    <source>
        <strain evidence="5">SpSt-114</strain>
    </source>
</reference>
<keyword evidence="1" id="KW-0547">Nucleotide-binding</keyword>
<evidence type="ECO:0000259" key="4">
    <source>
        <dbReference type="SMART" id="SM00382"/>
    </source>
</evidence>
<feature type="domain" description="AAA+ ATPase" evidence="4">
    <location>
        <begin position="197"/>
        <end position="353"/>
    </location>
</feature>
<dbReference type="InterPro" id="IPR027417">
    <property type="entry name" value="P-loop_NTPase"/>
</dbReference>
<dbReference type="PANTHER" id="PTHR11638:SF18">
    <property type="entry name" value="HEAT SHOCK PROTEIN 104"/>
    <property type="match status" value="1"/>
</dbReference>